<dbReference type="AlphaFoldDB" id="A0A198A5V7"/>
<proteinExistence type="predicted"/>
<keyword evidence="1" id="KW-0812">Transmembrane</keyword>
<protein>
    <recommendedName>
        <fullName evidence="4">DUF2269 domain-containing protein</fullName>
    </recommendedName>
</protein>
<dbReference type="Proteomes" id="UP000078454">
    <property type="component" value="Unassembled WGS sequence"/>
</dbReference>
<sequence>MKTFSMTKKKWMLSLHIVFAAIMLGTCVTFLILSITVASSSDSGLILSCYKAMHVLAGTSVRASVIGTIVTGVLLSLGTHWGLAKYNWIIAKEVLTVVAVIIGPIGMYIWTLKGISLMTDVGAESAYQGAYVSNMFWLFIGIGLQLLSLIAMYLLSIFKPWGKRKSRG</sequence>
<gene>
    <name evidence="2" type="ORF">A8708_21190</name>
</gene>
<feature type="transmembrane region" description="Helical" evidence="1">
    <location>
        <begin position="12"/>
        <end position="35"/>
    </location>
</feature>
<reference evidence="2 3" key="1">
    <citation type="submission" date="2016-05" db="EMBL/GenBank/DDBJ databases">
        <title>Paenibacillus sp. 1ZS3-15 nov., isolated from the rhizosphere soil.</title>
        <authorList>
            <person name="Zhang X.X."/>
            <person name="Zhang J."/>
        </authorList>
    </citation>
    <scope>NUCLEOTIDE SEQUENCE [LARGE SCALE GENOMIC DNA]</scope>
    <source>
        <strain evidence="2 3">1ZS3-15</strain>
    </source>
</reference>
<dbReference type="EMBL" id="LYPB01000076">
    <property type="protein sequence ID" value="OAS16517.1"/>
    <property type="molecule type" value="Genomic_DNA"/>
</dbReference>
<name>A0A198A5V7_9BACL</name>
<feature type="transmembrane region" description="Helical" evidence="1">
    <location>
        <begin position="135"/>
        <end position="158"/>
    </location>
</feature>
<feature type="transmembrane region" description="Helical" evidence="1">
    <location>
        <begin position="89"/>
        <end position="110"/>
    </location>
</feature>
<accession>A0A198A5V7</accession>
<evidence type="ECO:0008006" key="4">
    <source>
        <dbReference type="Google" id="ProtNLM"/>
    </source>
</evidence>
<evidence type="ECO:0000256" key="1">
    <source>
        <dbReference type="SAM" id="Phobius"/>
    </source>
</evidence>
<feature type="transmembrane region" description="Helical" evidence="1">
    <location>
        <begin position="55"/>
        <end position="77"/>
    </location>
</feature>
<dbReference type="OrthoDB" id="156858at2"/>
<evidence type="ECO:0000313" key="3">
    <source>
        <dbReference type="Proteomes" id="UP000078454"/>
    </source>
</evidence>
<keyword evidence="1" id="KW-1133">Transmembrane helix</keyword>
<keyword evidence="3" id="KW-1185">Reference proteome</keyword>
<keyword evidence="1" id="KW-0472">Membrane</keyword>
<dbReference type="STRING" id="1850517.A8708_21190"/>
<comment type="caution">
    <text evidence="2">The sequence shown here is derived from an EMBL/GenBank/DDBJ whole genome shotgun (WGS) entry which is preliminary data.</text>
</comment>
<evidence type="ECO:0000313" key="2">
    <source>
        <dbReference type="EMBL" id="OAS16517.1"/>
    </source>
</evidence>
<organism evidence="2 3">
    <name type="scientific">Paenibacillus oryzisoli</name>
    <dbReference type="NCBI Taxonomy" id="1850517"/>
    <lineage>
        <taxon>Bacteria</taxon>
        <taxon>Bacillati</taxon>
        <taxon>Bacillota</taxon>
        <taxon>Bacilli</taxon>
        <taxon>Bacillales</taxon>
        <taxon>Paenibacillaceae</taxon>
        <taxon>Paenibacillus</taxon>
    </lineage>
</organism>